<keyword evidence="2" id="KW-1185">Reference proteome</keyword>
<proteinExistence type="predicted"/>
<protein>
    <submittedName>
        <fullName evidence="1">Unnamed protein product</fullName>
    </submittedName>
</protein>
<gene>
    <name evidence="1" type="ORF">Amon02_000179700</name>
</gene>
<accession>A0ACB5SVQ6</accession>
<evidence type="ECO:0000313" key="2">
    <source>
        <dbReference type="Proteomes" id="UP001165064"/>
    </source>
</evidence>
<dbReference type="EMBL" id="BSXS01000949">
    <property type="protein sequence ID" value="GME74527.1"/>
    <property type="molecule type" value="Genomic_DNA"/>
</dbReference>
<sequence>MKLIVDSRPSNMVHDMTTFENLQYAEFWGLTGEEGAIYRAWNDIEFSKQCKIFEFFLLLKKVRANVKRMVGHYGAEFKKAKRLTTNQSSDYEKTFVPLAAFGEYLEKLVVQRLKPVYDNNFFVNDKYVIEISLKWFTKLEKDYEYISRSMVYLATLSRSILPWIEEAEQTDEDRNNRYLIRAKDLFTSYFLKFLTPLCLMVVDLKKMYVKTHDDKMTEMADRLYKSLHKINEISDYTTDLDKKIGLNNKLVCSDNLYLEMVNLFAKERKTRVGMKIDIQSQIGGWDDGGYLYLFDNYFLPLLQSSKRGEEKYTLNKPPVPLQYATFTVRGSKKSDDPKYLTVQDGGNMATYMFKYGDSEGPRAFETFVRDCDKYKETLFTKLCQAYYLKVVNCTSFYWRSPHYTYEIPSAPEDYDLATTAIEACHFKPNSPNLPPAVEAKVLSIDCFKATSSLFFVVGTSAGIYLGMSDNPASWKKVCSYPDVFKITIVDNSVMYCQCHSRLYQVNVDTLSKYYSKRISVCDSEFKHIADHIQSFEIGFQRVRRGPRIETALHLFYWKEKKIKYSVLSAENKYKLKFSEMKATFQVIGLSFLYPKDFAISHINESNPIFYLSNLTSMTNTQLPKLDDDKELKSRVREEKPIAAFKYQLGTDIKEYDILLIYSQYCVFVSYSDEYNCYRKSRNETLRFGFKVTDATFDTADGALVLCGDQSAEIWNISTNRDVKSSMVTCVIGKEVRLLNKTPGKIMLGLTYNGSSLYGGRGNQLILHVRKNKTGKPFISAKAEAEAAAALAKRNPKKK</sequence>
<name>A0ACB5SVQ6_AMBMO</name>
<organism evidence="1 2">
    <name type="scientific">Ambrosiozyma monospora</name>
    <name type="common">Yeast</name>
    <name type="synonym">Endomycopsis monosporus</name>
    <dbReference type="NCBI Taxonomy" id="43982"/>
    <lineage>
        <taxon>Eukaryota</taxon>
        <taxon>Fungi</taxon>
        <taxon>Dikarya</taxon>
        <taxon>Ascomycota</taxon>
        <taxon>Saccharomycotina</taxon>
        <taxon>Pichiomycetes</taxon>
        <taxon>Pichiales</taxon>
        <taxon>Pichiaceae</taxon>
        <taxon>Ambrosiozyma</taxon>
    </lineage>
</organism>
<reference evidence="1" key="1">
    <citation type="submission" date="2023-04" db="EMBL/GenBank/DDBJ databases">
        <title>Ambrosiozyma monospora NBRC 10751.</title>
        <authorList>
            <person name="Ichikawa N."/>
            <person name="Sato H."/>
            <person name="Tonouchi N."/>
        </authorList>
    </citation>
    <scope>NUCLEOTIDE SEQUENCE</scope>
    <source>
        <strain evidence="1">NBRC 10751</strain>
    </source>
</reference>
<comment type="caution">
    <text evidence="1">The sequence shown here is derived from an EMBL/GenBank/DDBJ whole genome shotgun (WGS) entry which is preliminary data.</text>
</comment>
<dbReference type="Proteomes" id="UP001165064">
    <property type="component" value="Unassembled WGS sequence"/>
</dbReference>
<evidence type="ECO:0000313" key="1">
    <source>
        <dbReference type="EMBL" id="GME74527.1"/>
    </source>
</evidence>